<dbReference type="Pfam" id="PF13472">
    <property type="entry name" value="Lipase_GDSL_2"/>
    <property type="match status" value="1"/>
</dbReference>
<protein>
    <submittedName>
        <fullName evidence="2">Lysophospholipase</fullName>
    </submittedName>
</protein>
<dbReference type="PATRIC" id="fig|1727163.4.peg.2053"/>
<dbReference type="STRING" id="1727163.AO498_09825"/>
<evidence type="ECO:0000259" key="1">
    <source>
        <dbReference type="Pfam" id="PF13472"/>
    </source>
</evidence>
<name>A0A142ENL6_9BACT</name>
<proteinExistence type="predicted"/>
<keyword evidence="3" id="KW-1185">Reference proteome</keyword>
<dbReference type="Gene3D" id="3.40.50.1110">
    <property type="entry name" value="SGNH hydrolase"/>
    <property type="match status" value="1"/>
</dbReference>
<reference evidence="2 3" key="2">
    <citation type="journal article" date="2016" name="Genome Announc.">
        <title>Complete Genome Sequence of Algoriphagus sp. Strain M8-2, Isolated from a Brackish Lake.</title>
        <authorList>
            <person name="Muraguchi Y."/>
            <person name="Kushimoto K."/>
            <person name="Ohtsubo Y."/>
            <person name="Suzuki T."/>
            <person name="Dohra H."/>
            <person name="Kimbara K."/>
            <person name="Shintani M."/>
        </authorList>
    </citation>
    <scope>NUCLEOTIDE SEQUENCE [LARGE SCALE GENOMIC DNA]</scope>
    <source>
        <strain evidence="2 3">M8-2</strain>
    </source>
</reference>
<dbReference type="Proteomes" id="UP000073816">
    <property type="component" value="Chromosome"/>
</dbReference>
<reference evidence="3" key="1">
    <citation type="submission" date="2015-09" db="EMBL/GenBank/DDBJ databases">
        <title>Complete sequence of Algoriphagus sp. M8-2.</title>
        <authorList>
            <person name="Shintani M."/>
        </authorList>
    </citation>
    <scope>NUCLEOTIDE SEQUENCE [LARGE SCALE GENOMIC DNA]</scope>
    <source>
        <strain evidence="3">M8-2</strain>
    </source>
</reference>
<dbReference type="CDD" id="cd01832">
    <property type="entry name" value="SGNH_hydrolase_like_1"/>
    <property type="match status" value="1"/>
</dbReference>
<dbReference type="GO" id="GO:0016788">
    <property type="term" value="F:hydrolase activity, acting on ester bonds"/>
    <property type="evidence" value="ECO:0007669"/>
    <property type="project" value="UniProtKB-ARBA"/>
</dbReference>
<dbReference type="EMBL" id="CP012836">
    <property type="protein sequence ID" value="AMQ56721.1"/>
    <property type="molecule type" value="Genomic_DNA"/>
</dbReference>
<dbReference type="InterPro" id="IPR013830">
    <property type="entry name" value="SGNH_hydro"/>
</dbReference>
<accession>A0A142ENL6</accession>
<evidence type="ECO:0000313" key="3">
    <source>
        <dbReference type="Proteomes" id="UP000073816"/>
    </source>
</evidence>
<organism evidence="2 3">
    <name type="scientific">Algoriphagus sanaruensis</name>
    <dbReference type="NCBI Taxonomy" id="1727163"/>
    <lineage>
        <taxon>Bacteria</taxon>
        <taxon>Pseudomonadati</taxon>
        <taxon>Bacteroidota</taxon>
        <taxon>Cytophagia</taxon>
        <taxon>Cytophagales</taxon>
        <taxon>Cyclobacteriaceae</taxon>
        <taxon>Algoriphagus</taxon>
    </lineage>
</organism>
<dbReference type="RefSeq" id="WP_082792216.1">
    <property type="nucleotide sequence ID" value="NZ_CP012836.1"/>
</dbReference>
<gene>
    <name evidence="2" type="ORF">AO498_09825</name>
</gene>
<dbReference type="SUPFAM" id="SSF52266">
    <property type="entry name" value="SGNH hydrolase"/>
    <property type="match status" value="1"/>
</dbReference>
<feature type="domain" description="SGNH hydrolase-type esterase" evidence="1">
    <location>
        <begin position="33"/>
        <end position="215"/>
    </location>
</feature>
<dbReference type="AlphaFoldDB" id="A0A142ENL6"/>
<evidence type="ECO:0000313" key="2">
    <source>
        <dbReference type="EMBL" id="AMQ56721.1"/>
    </source>
</evidence>
<dbReference type="InterPro" id="IPR036514">
    <property type="entry name" value="SGNH_hydro_sf"/>
</dbReference>
<dbReference type="KEGG" id="alm:AO498_09825"/>
<sequence>MSISLISFISSLFLVTLCNPEEPMELKTINYLALGDSYTIGEGVEEKDRYPNQLVDKMNTSGNLFFYPATIIAKTGWTVDELDAGINARQPSEKGYDLVTLLIGVNNQYRGRPVEEYEKDFEAMLNRAIGFARGKNDRVIVLSIPDWAVTGFAKARNTDQKKVGAEIDAYNAAKKAICAKHQVTFIDITEEYRIIGGQPEMMASDRLHPSGLVYEKWTNELVKAVKEIQF</sequence>